<evidence type="ECO:0000313" key="2">
    <source>
        <dbReference type="EMBL" id="TDK54745.1"/>
    </source>
</evidence>
<accession>A0A4R5VHX1</accession>
<dbReference type="Proteomes" id="UP000295132">
    <property type="component" value="Unassembled WGS sequence"/>
</dbReference>
<organism evidence="2 3">
    <name type="scientific">Bacillus salipaludis</name>
    <dbReference type="NCBI Taxonomy" id="2547811"/>
    <lineage>
        <taxon>Bacteria</taxon>
        <taxon>Bacillati</taxon>
        <taxon>Bacillota</taxon>
        <taxon>Bacilli</taxon>
        <taxon>Bacillales</taxon>
        <taxon>Bacillaceae</taxon>
        <taxon>Bacillus</taxon>
    </lineage>
</organism>
<dbReference type="RefSeq" id="WP_133340259.1">
    <property type="nucleotide sequence ID" value="NZ_SMYO01000038.1"/>
</dbReference>
<feature type="signal peptide" evidence="1">
    <location>
        <begin position="1"/>
        <end position="24"/>
    </location>
</feature>
<reference evidence="2 3" key="1">
    <citation type="submission" date="2019-03" db="EMBL/GenBank/DDBJ databases">
        <title>Bacillus niacini sp. nov. a Nicotinate-Metabolizing Mesophile Isolated from Soil.</title>
        <authorList>
            <person name="Zhang G."/>
        </authorList>
    </citation>
    <scope>NUCLEOTIDE SEQUENCE [LARGE SCALE GENOMIC DNA]</scope>
    <source>
        <strain evidence="2 3">WN066</strain>
    </source>
</reference>
<gene>
    <name evidence="2" type="ORF">E2K98_28800</name>
</gene>
<dbReference type="EMBL" id="SMYO01000038">
    <property type="protein sequence ID" value="TDK54745.1"/>
    <property type="molecule type" value="Genomic_DNA"/>
</dbReference>
<comment type="caution">
    <text evidence="2">The sequence shown here is derived from an EMBL/GenBank/DDBJ whole genome shotgun (WGS) entry which is preliminary data.</text>
</comment>
<evidence type="ECO:0000313" key="3">
    <source>
        <dbReference type="Proteomes" id="UP000295132"/>
    </source>
</evidence>
<keyword evidence="1" id="KW-0732">Signal</keyword>
<dbReference type="AlphaFoldDB" id="A0A4R5VHX1"/>
<feature type="chain" id="PRO_5020738363" evidence="1">
    <location>
        <begin position="25"/>
        <end position="232"/>
    </location>
</feature>
<evidence type="ECO:0000256" key="1">
    <source>
        <dbReference type="SAM" id="SignalP"/>
    </source>
</evidence>
<sequence>MKKFFSALMLLMCGILMFQMPTNAEGLLHVTKVEDDPIVKELLQKLEKNETISNPRFKIKHTVLDEKENTVKELNLDTKYAVTTKKKILRDGTTRDEVYMLAATPLSDTNSRTYSGVTQYNLLEWYVSGNYVKLWNTEGWWTRTSSTYSVKNGYVFASQQGSKQSTGFPGSCSGDYTVGTPSWISNSTGKYGIIMQCEYLSYPDGTAGSFTRADIYSGSTKIYSQLKTSASP</sequence>
<name>A0A4R5VHX1_9BACI</name>
<proteinExistence type="predicted"/>
<protein>
    <submittedName>
        <fullName evidence="2">Uncharacterized protein</fullName>
    </submittedName>
</protein>